<accession>A0A447I8J0</accession>
<evidence type="ECO:0000313" key="9">
    <source>
        <dbReference type="Proteomes" id="UP000268844"/>
    </source>
</evidence>
<sequence length="518" mass="54395">MAARTSITTDSRPLAPGLRLMLAAAVIWLVAAATAAGMAWGMGVDARWFATVGALIAMAFSACLGLGALFERRNGRHLAALAQAAGLGDTDHGPHTIDAIVARLGKRLDKANHFRIALGALDTPALVVGDDGVILALSAGVTRLMPTAREGETLDRLFGEGYLHAGGGAPEEAMVLLGGHRLVATRRPLASGRYALELRPSGYFIDDLDFEALVGVLGSQPTGFRFGAEAVAANPALSALNKGLERLDAGVLQLDAVLSGQARVLTDAELPLAEQAEKALGRIAASGTRQNDDAVVRAALESKLASVRDLLTQFEERAAALEATAESGRVALADGVARMSGLETRLERALRQGGEAEAKVREADQSARRTETLVSGVEKVTADIDKMTATIEEVSFRTNLLALNAAVEAARAGEKGAGFAVVADEVRQLAQLTTRSAKEIRALVNHGRAQTRTGLEEARALQKIIGAAEENLRNLRNETPSIGQEPTESRARLQVVSSERTGAGVTSRPVKAVRRVSA</sequence>
<dbReference type="SUPFAM" id="SSF58104">
    <property type="entry name" value="Methyl-accepting chemotaxis protein (MCP) signaling domain"/>
    <property type="match status" value="1"/>
</dbReference>
<keyword evidence="4" id="KW-0175">Coiled coil</keyword>
<dbReference type="EMBL" id="UZWD01000013">
    <property type="protein sequence ID" value="VDS03718.1"/>
    <property type="molecule type" value="Genomic_DNA"/>
</dbReference>
<proteinExistence type="inferred from homology"/>
<feature type="region of interest" description="Disordered" evidence="5">
    <location>
        <begin position="477"/>
        <end position="518"/>
    </location>
</feature>
<keyword evidence="3" id="KW-0807">Transducer</keyword>
<protein>
    <submittedName>
        <fullName evidence="8">Methyl-accepting chemotaxis protein III</fullName>
    </submittedName>
</protein>
<feature type="compositionally biased region" description="Polar residues" evidence="5">
    <location>
        <begin position="477"/>
        <end position="486"/>
    </location>
</feature>
<evidence type="ECO:0000259" key="7">
    <source>
        <dbReference type="PROSITE" id="PS50111"/>
    </source>
</evidence>
<keyword evidence="9" id="KW-1185">Reference proteome</keyword>
<comment type="similarity">
    <text evidence="2">Belongs to the methyl-accepting chemotaxis (MCP) protein family.</text>
</comment>
<evidence type="ECO:0000256" key="5">
    <source>
        <dbReference type="SAM" id="MobiDB-lite"/>
    </source>
</evidence>
<dbReference type="PANTHER" id="PTHR43531:SF11">
    <property type="entry name" value="METHYL-ACCEPTING CHEMOTAXIS PROTEIN 3"/>
    <property type="match status" value="1"/>
</dbReference>
<dbReference type="Pfam" id="PF00015">
    <property type="entry name" value="MCPsignal"/>
    <property type="match status" value="1"/>
</dbReference>
<evidence type="ECO:0000256" key="1">
    <source>
        <dbReference type="ARBA" id="ARBA00022500"/>
    </source>
</evidence>
<feature type="transmembrane region" description="Helical" evidence="6">
    <location>
        <begin position="48"/>
        <end position="70"/>
    </location>
</feature>
<keyword evidence="6" id="KW-0472">Membrane</keyword>
<evidence type="ECO:0000313" key="8">
    <source>
        <dbReference type="EMBL" id="VDS03718.1"/>
    </source>
</evidence>
<keyword evidence="6" id="KW-0812">Transmembrane</keyword>
<dbReference type="PRINTS" id="PR00260">
    <property type="entry name" value="CHEMTRNSDUCR"/>
</dbReference>
<keyword evidence="1" id="KW-0145">Chemotaxis</keyword>
<feature type="domain" description="Methyl-accepting transducer" evidence="7">
    <location>
        <begin position="292"/>
        <end position="518"/>
    </location>
</feature>
<name>A0A447I8J0_9HYPH</name>
<dbReference type="InterPro" id="IPR051310">
    <property type="entry name" value="MCP_chemotaxis"/>
</dbReference>
<dbReference type="AlphaFoldDB" id="A0A447I8J0"/>
<dbReference type="PANTHER" id="PTHR43531">
    <property type="entry name" value="PROTEIN ICFG"/>
    <property type="match status" value="1"/>
</dbReference>
<dbReference type="GO" id="GO:0007165">
    <property type="term" value="P:signal transduction"/>
    <property type="evidence" value="ECO:0007669"/>
    <property type="project" value="UniProtKB-KW"/>
</dbReference>
<dbReference type="Proteomes" id="UP000268844">
    <property type="component" value="Unassembled WGS sequence"/>
</dbReference>
<keyword evidence="6" id="KW-1133">Transmembrane helix</keyword>
<dbReference type="GO" id="GO:0006935">
    <property type="term" value="P:chemotaxis"/>
    <property type="evidence" value="ECO:0007669"/>
    <property type="project" value="UniProtKB-KW"/>
</dbReference>
<feature type="coiled-coil region" evidence="4">
    <location>
        <begin position="297"/>
        <end position="324"/>
    </location>
</feature>
<dbReference type="SMART" id="SM00283">
    <property type="entry name" value="MA"/>
    <property type="match status" value="1"/>
</dbReference>
<evidence type="ECO:0000256" key="6">
    <source>
        <dbReference type="SAM" id="Phobius"/>
    </source>
</evidence>
<dbReference type="InterPro" id="IPR004090">
    <property type="entry name" value="Chemotax_Me-accpt_rcpt"/>
</dbReference>
<gene>
    <name evidence="8" type="primary">trg_1</name>
    <name evidence="8" type="ORF">DEVEQU_00846</name>
</gene>
<evidence type="ECO:0000256" key="4">
    <source>
        <dbReference type="SAM" id="Coils"/>
    </source>
</evidence>
<feature type="transmembrane region" description="Helical" evidence="6">
    <location>
        <begin position="20"/>
        <end position="42"/>
    </location>
</feature>
<dbReference type="Gene3D" id="1.10.287.950">
    <property type="entry name" value="Methyl-accepting chemotaxis protein"/>
    <property type="match status" value="1"/>
</dbReference>
<dbReference type="PROSITE" id="PS50111">
    <property type="entry name" value="CHEMOTAXIS_TRANSDUC_2"/>
    <property type="match status" value="1"/>
</dbReference>
<reference evidence="8 9" key="1">
    <citation type="submission" date="2018-12" db="EMBL/GenBank/DDBJ databases">
        <authorList>
            <person name="Criscuolo A."/>
        </authorList>
    </citation>
    <scope>NUCLEOTIDE SEQUENCE [LARGE SCALE GENOMIC DNA]</scope>
    <source>
        <strain evidence="8">ACIP1116281</strain>
    </source>
</reference>
<evidence type="ECO:0000256" key="3">
    <source>
        <dbReference type="PROSITE-ProRule" id="PRU00284"/>
    </source>
</evidence>
<dbReference type="GO" id="GO:0016020">
    <property type="term" value="C:membrane"/>
    <property type="evidence" value="ECO:0007669"/>
    <property type="project" value="InterPro"/>
</dbReference>
<evidence type="ECO:0000256" key="2">
    <source>
        <dbReference type="ARBA" id="ARBA00029447"/>
    </source>
</evidence>
<organism evidence="8 9">
    <name type="scientific">Devosia equisanguinis</name>
    <dbReference type="NCBI Taxonomy" id="2490941"/>
    <lineage>
        <taxon>Bacteria</taxon>
        <taxon>Pseudomonadati</taxon>
        <taxon>Pseudomonadota</taxon>
        <taxon>Alphaproteobacteria</taxon>
        <taxon>Hyphomicrobiales</taxon>
        <taxon>Devosiaceae</taxon>
        <taxon>Devosia</taxon>
    </lineage>
</organism>
<dbReference type="InterPro" id="IPR004089">
    <property type="entry name" value="MCPsignal_dom"/>
</dbReference>
<dbReference type="GO" id="GO:0004888">
    <property type="term" value="F:transmembrane signaling receptor activity"/>
    <property type="evidence" value="ECO:0007669"/>
    <property type="project" value="InterPro"/>
</dbReference>